<dbReference type="InterPro" id="IPR004177">
    <property type="entry name" value="DDHD_dom"/>
</dbReference>
<dbReference type="EMBL" id="MCFC01000027">
    <property type="protein sequence ID" value="ORY29169.1"/>
    <property type="molecule type" value="Genomic_DNA"/>
</dbReference>
<dbReference type="GO" id="GO:0004620">
    <property type="term" value="F:phospholipase activity"/>
    <property type="evidence" value="ECO:0007669"/>
    <property type="project" value="TreeGrafter"/>
</dbReference>
<feature type="compositionally biased region" description="Low complexity" evidence="1">
    <location>
        <begin position="103"/>
        <end position="113"/>
    </location>
</feature>
<sequence>MSEPELSEQPPSPTSPLLLPIPYLDYRWVHAGAQHLDLLPTPVTSASTSYKAFSPAESERIEQRWISMPEEERRRVILEWGSTEGEGAPAKQKDKDKARDRAGSGATSPASGGPADGSKDGIPDQEVLRSGEEQPKGDEGDGRYKDLMAKAAKEYENLELIAGVPVSQDSLFEVSLPTLSLHPVFWTHTGSRVSVLRGSWFVSDDTRPCSWELAEEIERGYREIKPWQPSYKHELATAIALGTAAEEKLKYNLPARFGQGLGIIFDDGEKGRLISSGTMTYLSRAFWSSLRAKPSGTYVYRGYSAARAGAGKDKDKDDGKRSRSTSRRGSTSSVRSLTTEKESIHKRTLSRGAGNVGLEGSVVKDAVKDLGTSAEEAIEGVKQSLKGLGDDQQRRKENGQMLDNRDALEEEMAPIVEAREDDVPCTDLILVIHGIGQQLATQYESYNFVYAGNQLRQVLRKQANNPALSSIIRDRRVQVLPVQWRASLDLESEKTAEDKQHGMDNRFTIADLTINKSIPYVRELTNSVLLDIPLFMSQHRAKMIEAVCLQANKLYRLWIARNPDFEKHGRVHLIGHSLGSALAAHILSNQPTRMPPLSHLPKQVITKTRDQFLFNTSNLFLCGSPLGIFLHLDQAQLMPRKGRERTMHSPPDEALDRSGKFGCMSIDSLYNIFYYTDPVAYMLNAAVDVRLSGSRPPLAITSVTAPFYATVTDSFGSISRYLPTYLGGGAEKKEKRPGVIRLPSGIEMSGPSGEEKLEGSRGERRFSALNPHGNVDFYLPSAGVSEYLDMITAHASYWTDASFAAFLLAEIFSTRLDLMRTGLGLAQQVMPEGTTL</sequence>
<dbReference type="Pfam" id="PF02862">
    <property type="entry name" value="DDHD"/>
    <property type="match status" value="2"/>
</dbReference>
<evidence type="ECO:0000313" key="4">
    <source>
        <dbReference type="Proteomes" id="UP000193986"/>
    </source>
</evidence>
<dbReference type="STRING" id="71784.A0A1Y2B2W0"/>
<feature type="compositionally biased region" description="Basic and acidic residues" evidence="1">
    <location>
        <begin position="91"/>
        <end position="102"/>
    </location>
</feature>
<comment type="caution">
    <text evidence="3">The sequence shown here is derived from an EMBL/GenBank/DDBJ whole genome shotgun (WGS) entry which is preliminary data.</text>
</comment>
<accession>A0A1Y2B2W0</accession>
<dbReference type="GO" id="GO:0046872">
    <property type="term" value="F:metal ion binding"/>
    <property type="evidence" value="ECO:0007669"/>
    <property type="project" value="InterPro"/>
</dbReference>
<gene>
    <name evidence="3" type="ORF">BCR39DRAFT_533096</name>
</gene>
<feature type="compositionally biased region" description="Low complexity" evidence="1">
    <location>
        <begin position="327"/>
        <end position="337"/>
    </location>
</feature>
<dbReference type="Proteomes" id="UP000193986">
    <property type="component" value="Unassembled WGS sequence"/>
</dbReference>
<name>A0A1Y2B2W0_9TREE</name>
<evidence type="ECO:0000256" key="1">
    <source>
        <dbReference type="SAM" id="MobiDB-lite"/>
    </source>
</evidence>
<evidence type="ECO:0000313" key="3">
    <source>
        <dbReference type="EMBL" id="ORY29169.1"/>
    </source>
</evidence>
<proteinExistence type="predicted"/>
<evidence type="ECO:0000259" key="2">
    <source>
        <dbReference type="PROSITE" id="PS51043"/>
    </source>
</evidence>
<dbReference type="PANTHER" id="PTHR23509:SF6">
    <property type="entry name" value="PHOSPHOLIPASE C1020.13C-RELATED"/>
    <property type="match status" value="1"/>
</dbReference>
<feature type="domain" description="DDHD" evidence="2">
    <location>
        <begin position="612"/>
        <end position="813"/>
    </location>
</feature>
<dbReference type="FunCoup" id="A0A1Y2B2W0">
    <property type="interactions" value="278"/>
</dbReference>
<dbReference type="InterPro" id="IPR058055">
    <property type="entry name" value="PA-PLA1"/>
</dbReference>
<dbReference type="AlphaFoldDB" id="A0A1Y2B2W0"/>
<keyword evidence="4" id="KW-1185">Reference proteome</keyword>
<feature type="compositionally biased region" description="Basic and acidic residues" evidence="1">
    <location>
        <begin position="310"/>
        <end position="321"/>
    </location>
</feature>
<organism evidence="3 4">
    <name type="scientific">Naematelia encephala</name>
    <dbReference type="NCBI Taxonomy" id="71784"/>
    <lineage>
        <taxon>Eukaryota</taxon>
        <taxon>Fungi</taxon>
        <taxon>Dikarya</taxon>
        <taxon>Basidiomycota</taxon>
        <taxon>Agaricomycotina</taxon>
        <taxon>Tremellomycetes</taxon>
        <taxon>Tremellales</taxon>
        <taxon>Naemateliaceae</taxon>
        <taxon>Naematelia</taxon>
    </lineage>
</organism>
<feature type="region of interest" description="Disordered" evidence="1">
    <location>
        <begin position="309"/>
        <end position="350"/>
    </location>
</feature>
<dbReference type="InterPro" id="IPR029058">
    <property type="entry name" value="AB_hydrolase_fold"/>
</dbReference>
<dbReference type="SUPFAM" id="SSF53474">
    <property type="entry name" value="alpha/beta-Hydrolases"/>
    <property type="match status" value="1"/>
</dbReference>
<protein>
    <submittedName>
        <fullName evidence="3">DDHD domain-domain-containing protein</fullName>
    </submittedName>
</protein>
<dbReference type="OrthoDB" id="69269at2759"/>
<feature type="region of interest" description="Disordered" evidence="1">
    <location>
        <begin position="46"/>
        <end position="65"/>
    </location>
</feature>
<feature type="compositionally biased region" description="Basic and acidic residues" evidence="1">
    <location>
        <begin position="117"/>
        <end position="143"/>
    </location>
</feature>
<dbReference type="InParanoid" id="A0A1Y2B2W0"/>
<dbReference type="PANTHER" id="PTHR23509">
    <property type="entry name" value="PA-PL1 PHOSPHOLIPASE FAMILY"/>
    <property type="match status" value="1"/>
</dbReference>
<dbReference type="SMART" id="SM01127">
    <property type="entry name" value="DDHD"/>
    <property type="match status" value="1"/>
</dbReference>
<dbReference type="GO" id="GO:0005737">
    <property type="term" value="C:cytoplasm"/>
    <property type="evidence" value="ECO:0007669"/>
    <property type="project" value="TreeGrafter"/>
</dbReference>
<feature type="region of interest" description="Disordered" evidence="1">
    <location>
        <begin position="79"/>
        <end position="143"/>
    </location>
</feature>
<dbReference type="PROSITE" id="PS51043">
    <property type="entry name" value="DDHD"/>
    <property type="match status" value="1"/>
</dbReference>
<reference evidence="3 4" key="1">
    <citation type="submission" date="2016-07" db="EMBL/GenBank/DDBJ databases">
        <title>Pervasive Adenine N6-methylation of Active Genes in Fungi.</title>
        <authorList>
            <consortium name="DOE Joint Genome Institute"/>
            <person name="Mondo S.J."/>
            <person name="Dannebaum R.O."/>
            <person name="Kuo R.C."/>
            <person name="Labutti K."/>
            <person name="Haridas S."/>
            <person name="Kuo A."/>
            <person name="Salamov A."/>
            <person name="Ahrendt S.R."/>
            <person name="Lipzen A."/>
            <person name="Sullivan W."/>
            <person name="Andreopoulos W.B."/>
            <person name="Clum A."/>
            <person name="Lindquist E."/>
            <person name="Daum C."/>
            <person name="Ramamoorthy G.K."/>
            <person name="Gryganskyi A."/>
            <person name="Culley D."/>
            <person name="Magnuson J.K."/>
            <person name="James T.Y."/>
            <person name="O'Malley M.A."/>
            <person name="Stajich J.E."/>
            <person name="Spatafora J.W."/>
            <person name="Visel A."/>
            <person name="Grigoriev I.V."/>
        </authorList>
    </citation>
    <scope>NUCLEOTIDE SEQUENCE [LARGE SCALE GENOMIC DNA]</scope>
    <source>
        <strain evidence="3 4">68-887.2</strain>
    </source>
</reference>